<evidence type="ECO:0000313" key="14">
    <source>
        <dbReference type="Proteomes" id="UP000008672"/>
    </source>
</evidence>
<dbReference type="Bgee" id="ENSLACG00000003094">
    <property type="expression patterns" value="Expressed in pelvic fin and 6 other cell types or tissues"/>
</dbReference>
<reference evidence="13" key="3">
    <citation type="submission" date="2025-09" db="UniProtKB">
        <authorList>
            <consortium name="Ensembl"/>
        </authorList>
    </citation>
    <scope>IDENTIFICATION</scope>
</reference>
<evidence type="ECO:0000313" key="13">
    <source>
        <dbReference type="Ensembl" id="ENSLACP00000003467.1"/>
    </source>
</evidence>
<dbReference type="Pfam" id="PF04678">
    <property type="entry name" value="MCU"/>
    <property type="match status" value="1"/>
</dbReference>
<keyword evidence="4 10" id="KW-0109">Calcium transport</keyword>
<keyword evidence="9 10" id="KW-0472">Membrane</keyword>
<evidence type="ECO:0000256" key="5">
    <source>
        <dbReference type="ARBA" id="ARBA00022692"/>
    </source>
</evidence>
<protein>
    <recommendedName>
        <fullName evidence="10">Calcium uniporter regulatory subunit MCUb</fullName>
    </recommendedName>
</protein>
<keyword evidence="11" id="KW-0175">Coiled coil</keyword>
<feature type="transmembrane region" description="Helical" evidence="10">
    <location>
        <begin position="203"/>
        <end position="223"/>
    </location>
</feature>
<dbReference type="GO" id="GO:0051560">
    <property type="term" value="P:mitochondrial calcium ion homeostasis"/>
    <property type="evidence" value="ECO:0007669"/>
    <property type="project" value="UniProtKB-UniRule"/>
</dbReference>
<keyword evidence="7 10" id="KW-1133">Transmembrane helix</keyword>
<keyword evidence="3 10" id="KW-0813">Transport</keyword>
<feature type="coiled-coil region" evidence="11">
    <location>
        <begin position="278"/>
        <end position="305"/>
    </location>
</feature>
<dbReference type="EMBL" id="AFYH01103697">
    <property type="status" value="NOT_ANNOTATED_CDS"/>
    <property type="molecule type" value="Genomic_DNA"/>
</dbReference>
<comment type="subcellular location">
    <subcellularLocation>
        <location evidence="1">Membrane</location>
        <topology evidence="1">Multi-pass membrane protein</topology>
    </subcellularLocation>
    <subcellularLocation>
        <location evidence="10">Mitochondrion inner membrane</location>
        <topology evidence="10">Multi-pass membrane protein</topology>
    </subcellularLocation>
</comment>
<dbReference type="STRING" id="7897.ENSLACP00000003467"/>
<dbReference type="GO" id="GO:0036444">
    <property type="term" value="P:calcium import into the mitochondrion"/>
    <property type="evidence" value="ECO:0007669"/>
    <property type="project" value="TreeGrafter"/>
</dbReference>
<evidence type="ECO:0000256" key="6">
    <source>
        <dbReference type="ARBA" id="ARBA00022837"/>
    </source>
</evidence>
<evidence type="ECO:0000256" key="10">
    <source>
        <dbReference type="RuleBase" id="RU367035"/>
    </source>
</evidence>
<sequence>MAEALSNLHCLKSDFKTKGSRTALNIRKCRAVFCSTLVPSDEVTIEYKHGLPVITVPLPSRQERCWFSVKPMLMTVGGFLQDIRNEDKGIDNIAVFTADDSKISAATLMEDVLRNEFKLVINKLTYHVQPPVIERMSSERAAGMEDVKTLVHKLYSALYLEEHQLQKERELLEKLDSLREQLHPLEQVKANILQCSEAKSTRLLWIGMAFMSTQAGALAWLTWWVYSWDIMEPVTYFLTYGTALGFYAYLMLTKQDYIYADAKDRQFLHYFHRRAKRKRFDVDKYNQLREEMEEVEEDLRRLRSSLHLHIPVQQINWKE</sequence>
<name>H3A1E6_LATCH</name>
<evidence type="ECO:0000256" key="1">
    <source>
        <dbReference type="ARBA" id="ARBA00004141"/>
    </source>
</evidence>
<organism evidence="13 14">
    <name type="scientific">Latimeria chalumnae</name>
    <name type="common">Coelacanth</name>
    <dbReference type="NCBI Taxonomy" id="7897"/>
    <lineage>
        <taxon>Eukaryota</taxon>
        <taxon>Metazoa</taxon>
        <taxon>Chordata</taxon>
        <taxon>Craniata</taxon>
        <taxon>Vertebrata</taxon>
        <taxon>Euteleostomi</taxon>
        <taxon>Coelacanthiformes</taxon>
        <taxon>Coelacanthidae</taxon>
        <taxon>Latimeria</taxon>
    </lineage>
</organism>
<evidence type="ECO:0000259" key="12">
    <source>
        <dbReference type="Pfam" id="PF04678"/>
    </source>
</evidence>
<dbReference type="GeneTree" id="ENSGT00940000158059"/>
<dbReference type="InterPro" id="IPR006769">
    <property type="entry name" value="MCU_C"/>
</dbReference>
<dbReference type="eggNOG" id="KOG2966">
    <property type="taxonomic scope" value="Eukaryota"/>
</dbReference>
<evidence type="ECO:0000256" key="3">
    <source>
        <dbReference type="ARBA" id="ARBA00022448"/>
    </source>
</evidence>
<dbReference type="OrthoDB" id="278338at2759"/>
<dbReference type="EMBL" id="AFYH01103698">
    <property type="status" value="NOT_ANNOTATED_CDS"/>
    <property type="molecule type" value="Genomic_DNA"/>
</dbReference>
<keyword evidence="14" id="KW-1185">Reference proteome</keyword>
<reference evidence="14" key="1">
    <citation type="submission" date="2011-08" db="EMBL/GenBank/DDBJ databases">
        <title>The draft genome of Latimeria chalumnae.</title>
        <authorList>
            <person name="Di Palma F."/>
            <person name="Alfoldi J."/>
            <person name="Johnson J."/>
            <person name="Berlin A."/>
            <person name="Gnerre S."/>
            <person name="Jaffe D."/>
            <person name="MacCallum I."/>
            <person name="Young S."/>
            <person name="Walker B.J."/>
            <person name="Lander E."/>
            <person name="Lindblad-Toh K."/>
        </authorList>
    </citation>
    <scope>NUCLEOTIDE SEQUENCE [LARGE SCALE GENOMIC DNA]</scope>
    <source>
        <strain evidence="14">Wild caught</strain>
    </source>
</reference>
<comment type="similarity">
    <text evidence="2 10">Belongs to the MCU (TC 1.A.77) family.</text>
</comment>
<evidence type="ECO:0000256" key="11">
    <source>
        <dbReference type="SAM" id="Coils"/>
    </source>
</evidence>
<keyword evidence="10" id="KW-0999">Mitochondrion inner membrane</keyword>
<dbReference type="Proteomes" id="UP000008672">
    <property type="component" value="Unassembled WGS sequence"/>
</dbReference>
<evidence type="ECO:0000256" key="2">
    <source>
        <dbReference type="ARBA" id="ARBA00005653"/>
    </source>
</evidence>
<keyword evidence="5 10" id="KW-0812">Transmembrane</keyword>
<reference evidence="13" key="2">
    <citation type="submission" date="2025-08" db="UniProtKB">
        <authorList>
            <consortium name="Ensembl"/>
        </authorList>
    </citation>
    <scope>IDENTIFICATION</scope>
</reference>
<keyword evidence="8 10" id="KW-0406">Ion transport</keyword>
<dbReference type="Ensembl" id="ENSLACT00000003498.1">
    <property type="protein sequence ID" value="ENSLACP00000003467.1"/>
    <property type="gene ID" value="ENSLACG00000003094.1"/>
</dbReference>
<dbReference type="AlphaFoldDB" id="H3A1E6"/>
<dbReference type="InterPro" id="IPR039055">
    <property type="entry name" value="MCU_fam"/>
</dbReference>
<evidence type="ECO:0000256" key="8">
    <source>
        <dbReference type="ARBA" id="ARBA00023065"/>
    </source>
</evidence>
<feature type="domain" description="Calcium uniporter protein C-terminal" evidence="12">
    <location>
        <begin position="86"/>
        <end position="288"/>
    </location>
</feature>
<feature type="transmembrane region" description="Helical" evidence="10">
    <location>
        <begin position="235"/>
        <end position="252"/>
    </location>
</feature>
<keyword evidence="6 10" id="KW-0106">Calcium</keyword>
<dbReference type="EMBL" id="AFYH01103696">
    <property type="status" value="NOT_ANNOTATED_CDS"/>
    <property type="molecule type" value="Genomic_DNA"/>
</dbReference>
<dbReference type="PANTHER" id="PTHR13462:SF6">
    <property type="entry name" value="CALCIUM UNIPORTER REGULATORY SUBUNIT MCUB, MITOCHONDRIAL"/>
    <property type="match status" value="1"/>
</dbReference>
<proteinExistence type="inferred from homology"/>
<accession>H3A1E6</accession>
<gene>
    <name evidence="13" type="primary">MCUB</name>
</gene>
<dbReference type="GO" id="GO:1990246">
    <property type="term" value="C:uniplex complex"/>
    <property type="evidence" value="ECO:0007669"/>
    <property type="project" value="TreeGrafter"/>
</dbReference>
<evidence type="ECO:0000256" key="9">
    <source>
        <dbReference type="ARBA" id="ARBA00023136"/>
    </source>
</evidence>
<dbReference type="GO" id="GO:0019855">
    <property type="term" value="F:calcium channel inhibitor activity"/>
    <property type="evidence" value="ECO:0007669"/>
    <property type="project" value="TreeGrafter"/>
</dbReference>
<dbReference type="FunCoup" id="H3A1E6">
    <property type="interactions" value="361"/>
</dbReference>
<dbReference type="InParanoid" id="H3A1E6"/>
<keyword evidence="10" id="KW-0496">Mitochondrion</keyword>
<evidence type="ECO:0000256" key="4">
    <source>
        <dbReference type="ARBA" id="ARBA00022568"/>
    </source>
</evidence>
<dbReference type="PANTHER" id="PTHR13462">
    <property type="entry name" value="CALCIUM UNIPORTER PROTEIN, MITOCHONDRIAL"/>
    <property type="match status" value="1"/>
</dbReference>
<evidence type="ECO:0000256" key="7">
    <source>
        <dbReference type="ARBA" id="ARBA00022989"/>
    </source>
</evidence>
<dbReference type="OMA" id="TINYKHG"/>